<evidence type="ECO:0000256" key="3">
    <source>
        <dbReference type="ARBA" id="ARBA00022820"/>
    </source>
</evidence>
<dbReference type="SMART" id="SM00020">
    <property type="entry name" value="Tryp_SPc"/>
    <property type="match status" value="1"/>
</dbReference>
<feature type="domain" description="Peptidase S1" evidence="7">
    <location>
        <begin position="1"/>
        <end position="231"/>
    </location>
</feature>
<keyword evidence="1 6" id="KW-0645">Protease</keyword>
<sequence length="231" mass="25667">MWFLQCGGALLNEKWIITAAHCVTYSATAEIIDPSQFKFYLGKYYRDDSKDDDYVQVREAIEIHVNPNYDPGNLNFDIALIQLKTSVALTTRVQPICLPTDLTTRENLKEGALAVVTGWGLNENNTYSEMIQQAVLPVVAASTCEQGYQDSGLPLTVTENMFCAGYKQGRYDACSGDSGGPLVFADDSRTDRRWVLEGIVSWGSPNGCGKSNQYGGFTKVNVFLSWIRQFI</sequence>
<dbReference type="InterPro" id="IPR033116">
    <property type="entry name" value="TRYPSIN_SER"/>
</dbReference>
<dbReference type="GeneID" id="106477041"/>
<keyword evidence="5" id="KW-1015">Disulfide bond</keyword>
<evidence type="ECO:0000313" key="9">
    <source>
        <dbReference type="RefSeq" id="XP_013793100.1"/>
    </source>
</evidence>
<accession>A0ABM1C2L1</accession>
<gene>
    <name evidence="9" type="primary">LOC106477041</name>
</gene>
<dbReference type="InterPro" id="IPR018114">
    <property type="entry name" value="TRYPSIN_HIS"/>
</dbReference>
<evidence type="ECO:0000256" key="1">
    <source>
        <dbReference type="ARBA" id="ARBA00022670"/>
    </source>
</evidence>
<dbReference type="InterPro" id="IPR009003">
    <property type="entry name" value="Peptidase_S1_PA"/>
</dbReference>
<evidence type="ECO:0000259" key="7">
    <source>
        <dbReference type="PROSITE" id="PS50240"/>
    </source>
</evidence>
<dbReference type="Gene3D" id="2.40.10.10">
    <property type="entry name" value="Trypsin-like serine proteases"/>
    <property type="match status" value="2"/>
</dbReference>
<dbReference type="InterPro" id="IPR001314">
    <property type="entry name" value="Peptidase_S1A"/>
</dbReference>
<dbReference type="PROSITE" id="PS50240">
    <property type="entry name" value="TRYPSIN_DOM"/>
    <property type="match status" value="1"/>
</dbReference>
<dbReference type="PRINTS" id="PR00722">
    <property type="entry name" value="CHYMOTRYPSIN"/>
</dbReference>
<dbReference type="PANTHER" id="PTHR24264:SF54">
    <property type="entry name" value="PEPTIDASE S1 DOMAIN-CONTAINING PROTEIN"/>
    <property type="match status" value="1"/>
</dbReference>
<organism evidence="8 9">
    <name type="scientific">Limulus polyphemus</name>
    <name type="common">Atlantic horseshoe crab</name>
    <dbReference type="NCBI Taxonomy" id="6850"/>
    <lineage>
        <taxon>Eukaryota</taxon>
        <taxon>Metazoa</taxon>
        <taxon>Ecdysozoa</taxon>
        <taxon>Arthropoda</taxon>
        <taxon>Chelicerata</taxon>
        <taxon>Merostomata</taxon>
        <taxon>Xiphosura</taxon>
        <taxon>Limulidae</taxon>
        <taxon>Limulus</taxon>
    </lineage>
</organism>
<dbReference type="SUPFAM" id="SSF50494">
    <property type="entry name" value="Trypsin-like serine proteases"/>
    <property type="match status" value="1"/>
</dbReference>
<dbReference type="Pfam" id="PF00089">
    <property type="entry name" value="Trypsin"/>
    <property type="match status" value="1"/>
</dbReference>
<dbReference type="InterPro" id="IPR043504">
    <property type="entry name" value="Peptidase_S1_PA_chymotrypsin"/>
</dbReference>
<evidence type="ECO:0000256" key="4">
    <source>
        <dbReference type="ARBA" id="ARBA00022825"/>
    </source>
</evidence>
<protein>
    <submittedName>
        <fullName evidence="9">Limulus clotting factor C-like</fullName>
    </submittedName>
</protein>
<keyword evidence="4 6" id="KW-0720">Serine protease</keyword>
<evidence type="ECO:0000313" key="8">
    <source>
        <dbReference type="Proteomes" id="UP000694941"/>
    </source>
</evidence>
<keyword evidence="2 6" id="KW-0378">Hydrolase</keyword>
<dbReference type="PROSITE" id="PS00134">
    <property type="entry name" value="TRYPSIN_HIS"/>
    <property type="match status" value="1"/>
</dbReference>
<name>A0ABM1C2L1_LIMPO</name>
<keyword evidence="3" id="KW-0353">Hemolymph clotting</keyword>
<dbReference type="RefSeq" id="XP_013793100.1">
    <property type="nucleotide sequence ID" value="XM_013937646.2"/>
</dbReference>
<dbReference type="PROSITE" id="PS00135">
    <property type="entry name" value="TRYPSIN_SER"/>
    <property type="match status" value="1"/>
</dbReference>
<dbReference type="Proteomes" id="UP000694941">
    <property type="component" value="Unplaced"/>
</dbReference>
<dbReference type="InterPro" id="IPR050127">
    <property type="entry name" value="Serine_Proteases_S1"/>
</dbReference>
<dbReference type="PANTHER" id="PTHR24264">
    <property type="entry name" value="TRYPSIN-RELATED"/>
    <property type="match status" value="1"/>
</dbReference>
<evidence type="ECO:0000256" key="2">
    <source>
        <dbReference type="ARBA" id="ARBA00022801"/>
    </source>
</evidence>
<keyword evidence="8" id="KW-1185">Reference proteome</keyword>
<dbReference type="InterPro" id="IPR001254">
    <property type="entry name" value="Trypsin_dom"/>
</dbReference>
<reference evidence="9" key="1">
    <citation type="submission" date="2025-08" db="UniProtKB">
        <authorList>
            <consortium name="RefSeq"/>
        </authorList>
    </citation>
    <scope>IDENTIFICATION</scope>
    <source>
        <tissue evidence="9">Muscle</tissue>
    </source>
</reference>
<dbReference type="CDD" id="cd00190">
    <property type="entry name" value="Tryp_SPc"/>
    <property type="match status" value="1"/>
</dbReference>
<evidence type="ECO:0000256" key="6">
    <source>
        <dbReference type="RuleBase" id="RU363034"/>
    </source>
</evidence>
<evidence type="ECO:0000256" key="5">
    <source>
        <dbReference type="ARBA" id="ARBA00023157"/>
    </source>
</evidence>
<proteinExistence type="predicted"/>